<reference evidence="13" key="1">
    <citation type="journal article" date="2019" name="Int. J. Syst. Evol. Microbiol.">
        <title>The Global Catalogue of Microorganisms (GCM) 10K type strain sequencing project: providing services to taxonomists for standard genome sequencing and annotation.</title>
        <authorList>
            <consortium name="The Broad Institute Genomics Platform"/>
            <consortium name="The Broad Institute Genome Sequencing Center for Infectious Disease"/>
            <person name="Wu L."/>
            <person name="Ma J."/>
        </authorList>
    </citation>
    <scope>NUCLEOTIDE SEQUENCE [LARGE SCALE GENOMIC DNA]</scope>
    <source>
        <strain evidence="13">JCM 3146</strain>
    </source>
</reference>
<keyword evidence="3" id="KW-0328">Glycosyltransferase</keyword>
<evidence type="ECO:0000256" key="2">
    <source>
        <dbReference type="ARBA" id="ARBA00022475"/>
    </source>
</evidence>
<feature type="transmembrane region" description="Helical" evidence="9">
    <location>
        <begin position="353"/>
        <end position="369"/>
    </location>
</feature>
<evidence type="ECO:0000256" key="5">
    <source>
        <dbReference type="ARBA" id="ARBA00022692"/>
    </source>
</evidence>
<sequence length="742" mass="77812">MVHSPTERTAEAADSTETPPARRRLPWRSPGDQPRYARPALLGIAFVAFVLFAGRLPQTGYNAYLAGVVRGMTSSWQGFLFGAADPGHSVTLDKIPGFLWPQAVLAKLFGFHPWVLQLPQVIEGVLCVLVLYRLVRVWAGVPAGLLAAGAFTLTPVTVGVFGAPAEDAALTLLLLLAAEACQRAVLSGRLRPLLWSGFWVGVAFQAKMLEAWAVLPAFGLTYLIAAPPVLRRRLRHLALAGVVTVAVSASWAVLVTLTPAAHRPYVDGTTNNSAVGMIVGYNFLDRFGGSHLGGVPQHPKLPSDPSQLPPGTGAGMRPGTAAAAEKVLFRALHERNRNDHGKMVGSAIASQTGWLYPMGLLALVLGVAWRRGTPRTDRLRAGHLLWGTWFLTFFLLFSLGSLDGHMYYLGVVAVSLAALSGAGTVAFWTAFREGGRRAAALPASIALSVAWAAWIAWRFPSFRSWLGPSLIVLGAGALAVLALLRRSSSSTRRPAAIAAAVVVLTLLLGPVAWVSSVLEPGAKVNSEGAIGPVQAATGSAGIRAELGAVFGMGATSPSRGQGGSPSGGGPSGSQGPNQLSAMFGFAFGGGSSKFTDQQRSMLEYLRRHRDGARYLFASVDWRMAAPAIVRAGAPALPMGGFTGNTPFPSLRRFQRMVSDGDVHFVVLSGQAGGPGIGANGTPVAAIADWVRRTCVPVPASAYGAADPGATVTAKGADPQTQLVGLLADMIGRTPEQLLYRCG</sequence>
<feature type="compositionally biased region" description="Gly residues" evidence="8">
    <location>
        <begin position="560"/>
        <end position="572"/>
    </location>
</feature>
<feature type="transmembrane region" description="Helical" evidence="9">
    <location>
        <begin position="36"/>
        <end position="54"/>
    </location>
</feature>
<evidence type="ECO:0000256" key="1">
    <source>
        <dbReference type="ARBA" id="ARBA00004651"/>
    </source>
</evidence>
<organism evidence="12 13">
    <name type="scientific">Actinoallomurus spadix</name>
    <dbReference type="NCBI Taxonomy" id="79912"/>
    <lineage>
        <taxon>Bacteria</taxon>
        <taxon>Bacillati</taxon>
        <taxon>Actinomycetota</taxon>
        <taxon>Actinomycetes</taxon>
        <taxon>Streptosporangiales</taxon>
        <taxon>Thermomonosporaceae</taxon>
        <taxon>Actinoallomurus</taxon>
    </lineage>
</organism>
<feature type="transmembrane region" description="Helical" evidence="9">
    <location>
        <begin position="465"/>
        <end position="484"/>
    </location>
</feature>
<dbReference type="InterPro" id="IPR056785">
    <property type="entry name" value="YkcA/B-like_C"/>
</dbReference>
<feature type="transmembrane region" description="Helical" evidence="9">
    <location>
        <begin position="141"/>
        <end position="161"/>
    </location>
</feature>
<dbReference type="Pfam" id="PF24878">
    <property type="entry name" value="YkcB_C"/>
    <property type="match status" value="1"/>
</dbReference>
<evidence type="ECO:0000256" key="6">
    <source>
        <dbReference type="ARBA" id="ARBA00022989"/>
    </source>
</evidence>
<evidence type="ECO:0000259" key="10">
    <source>
        <dbReference type="Pfam" id="PF13231"/>
    </source>
</evidence>
<dbReference type="RefSeq" id="WP_252809316.1">
    <property type="nucleotide sequence ID" value="NZ_BAAABM010000022.1"/>
</dbReference>
<evidence type="ECO:0000256" key="8">
    <source>
        <dbReference type="SAM" id="MobiDB-lite"/>
    </source>
</evidence>
<protein>
    <submittedName>
        <fullName evidence="12">Glycosyltransferase family 39 protein</fullName>
    </submittedName>
</protein>
<feature type="transmembrane region" description="Helical" evidence="9">
    <location>
        <begin position="237"/>
        <end position="257"/>
    </location>
</feature>
<evidence type="ECO:0000259" key="11">
    <source>
        <dbReference type="Pfam" id="PF24878"/>
    </source>
</evidence>
<feature type="region of interest" description="Disordered" evidence="8">
    <location>
        <begin position="295"/>
        <end position="316"/>
    </location>
</feature>
<dbReference type="InterPro" id="IPR050297">
    <property type="entry name" value="LipidA_mod_glycosyltrf_83"/>
</dbReference>
<dbReference type="EMBL" id="BAAABM010000022">
    <property type="protein sequence ID" value="GAA0339384.1"/>
    <property type="molecule type" value="Genomic_DNA"/>
</dbReference>
<keyword evidence="7 9" id="KW-0472">Membrane</keyword>
<name>A0ABP3GB81_9ACTN</name>
<dbReference type="Proteomes" id="UP001501822">
    <property type="component" value="Unassembled WGS sequence"/>
</dbReference>
<evidence type="ECO:0000256" key="9">
    <source>
        <dbReference type="SAM" id="Phobius"/>
    </source>
</evidence>
<feature type="transmembrane region" description="Helical" evidence="9">
    <location>
        <begin position="406"/>
        <end position="431"/>
    </location>
</feature>
<feature type="transmembrane region" description="Helical" evidence="9">
    <location>
        <begin position="496"/>
        <end position="515"/>
    </location>
</feature>
<feature type="domain" description="Putative mannosyltransferase YkcA/B-like C-terminal" evidence="11">
    <location>
        <begin position="601"/>
        <end position="692"/>
    </location>
</feature>
<keyword evidence="6 9" id="KW-1133">Transmembrane helix</keyword>
<keyword evidence="2" id="KW-1003">Cell membrane</keyword>
<evidence type="ECO:0000313" key="12">
    <source>
        <dbReference type="EMBL" id="GAA0339384.1"/>
    </source>
</evidence>
<feature type="transmembrane region" description="Helical" evidence="9">
    <location>
        <begin position="381"/>
        <end position="400"/>
    </location>
</feature>
<evidence type="ECO:0000256" key="7">
    <source>
        <dbReference type="ARBA" id="ARBA00023136"/>
    </source>
</evidence>
<comment type="subcellular location">
    <subcellularLocation>
        <location evidence="1">Cell membrane</location>
        <topology evidence="1">Multi-pass membrane protein</topology>
    </subcellularLocation>
</comment>
<feature type="transmembrane region" description="Helical" evidence="9">
    <location>
        <begin position="438"/>
        <end position="459"/>
    </location>
</feature>
<evidence type="ECO:0000313" key="13">
    <source>
        <dbReference type="Proteomes" id="UP001501822"/>
    </source>
</evidence>
<keyword evidence="4" id="KW-0808">Transferase</keyword>
<proteinExistence type="predicted"/>
<accession>A0ABP3GB81</accession>
<feature type="domain" description="Glycosyltransferase RgtA/B/C/D-like" evidence="10">
    <location>
        <begin position="94"/>
        <end position="251"/>
    </location>
</feature>
<evidence type="ECO:0000256" key="3">
    <source>
        <dbReference type="ARBA" id="ARBA00022676"/>
    </source>
</evidence>
<dbReference type="PANTHER" id="PTHR33908">
    <property type="entry name" value="MANNOSYLTRANSFERASE YKCB-RELATED"/>
    <property type="match status" value="1"/>
</dbReference>
<gene>
    <name evidence="12" type="ORF">GCM10010151_31220</name>
</gene>
<dbReference type="InterPro" id="IPR038731">
    <property type="entry name" value="RgtA/B/C-like"/>
</dbReference>
<dbReference type="Pfam" id="PF13231">
    <property type="entry name" value="PMT_2"/>
    <property type="match status" value="1"/>
</dbReference>
<feature type="region of interest" description="Disordered" evidence="8">
    <location>
        <begin position="555"/>
        <end position="575"/>
    </location>
</feature>
<feature type="transmembrane region" description="Helical" evidence="9">
    <location>
        <begin position="198"/>
        <end position="225"/>
    </location>
</feature>
<evidence type="ECO:0000256" key="4">
    <source>
        <dbReference type="ARBA" id="ARBA00022679"/>
    </source>
</evidence>
<feature type="compositionally biased region" description="Basic and acidic residues" evidence="8">
    <location>
        <begin position="1"/>
        <end position="11"/>
    </location>
</feature>
<feature type="region of interest" description="Disordered" evidence="8">
    <location>
        <begin position="1"/>
        <end position="31"/>
    </location>
</feature>
<feature type="transmembrane region" description="Helical" evidence="9">
    <location>
        <begin position="114"/>
        <end position="135"/>
    </location>
</feature>
<comment type="caution">
    <text evidence="12">The sequence shown here is derived from an EMBL/GenBank/DDBJ whole genome shotgun (WGS) entry which is preliminary data.</text>
</comment>
<keyword evidence="13" id="KW-1185">Reference proteome</keyword>
<dbReference type="PANTHER" id="PTHR33908:SF3">
    <property type="entry name" value="UNDECAPRENYL PHOSPHATE-ALPHA-4-AMINO-4-DEOXY-L-ARABINOSE ARABINOSYL TRANSFERASE"/>
    <property type="match status" value="1"/>
</dbReference>
<keyword evidence="5 9" id="KW-0812">Transmembrane</keyword>